<dbReference type="InParanoid" id="G1TRA5"/>
<proteinExistence type="predicted"/>
<dbReference type="Ensembl" id="ENSOCUT00000032065.3">
    <property type="protein sequence ID" value="ENSOCUP00000019560.3"/>
    <property type="gene ID" value="ENSOCUG00000027335.3"/>
</dbReference>
<reference evidence="3" key="3">
    <citation type="submission" date="2025-09" db="UniProtKB">
        <authorList>
            <consortium name="Ensembl"/>
        </authorList>
    </citation>
    <scope>IDENTIFICATION</scope>
    <source>
        <strain evidence="3">Thorbecke</strain>
    </source>
</reference>
<evidence type="ECO:0000256" key="1">
    <source>
        <dbReference type="SAM" id="MobiDB-lite"/>
    </source>
</evidence>
<dbReference type="Proteomes" id="UP000001811">
    <property type="component" value="Chromosome X"/>
</dbReference>
<feature type="compositionally biased region" description="Polar residues" evidence="1">
    <location>
        <begin position="94"/>
        <end position="103"/>
    </location>
</feature>
<dbReference type="PANTHER" id="PTHR12957">
    <property type="entry name" value="DEAD/H BOX POLYPEPTIDE 26/DICE1-RELATED"/>
    <property type="match status" value="1"/>
</dbReference>
<keyword evidence="4" id="KW-1185">Reference proteome</keyword>
<evidence type="ECO:0000259" key="2">
    <source>
        <dbReference type="Pfam" id="PF15300"/>
    </source>
</evidence>
<dbReference type="Pfam" id="PF15300">
    <property type="entry name" value="INT_SG_DDX_CT_C"/>
    <property type="match status" value="1"/>
</dbReference>
<dbReference type="AlphaFoldDB" id="G1TRA5"/>
<dbReference type="GeneTree" id="ENSGT00390000016655"/>
<protein>
    <recommendedName>
        <fullName evidence="2">INTS6/SAGE1/DDX26B/CT45 C-terminal domain-containing protein</fullName>
    </recommendedName>
</protein>
<feature type="domain" description="INTS6/SAGE1/DDX26B/CT45 C-terminal" evidence="2">
    <location>
        <begin position="118"/>
        <end position="167"/>
    </location>
</feature>
<dbReference type="HOGENOM" id="CLU_123664_0_0_1"/>
<accession>G1TRA5</accession>
<reference evidence="3 4" key="1">
    <citation type="journal article" date="2011" name="Nature">
        <title>A high-resolution map of human evolutionary constraint using 29 mammals.</title>
        <authorList>
            <person name="Lindblad-Toh K."/>
            <person name="Garber M."/>
            <person name="Zuk O."/>
            <person name="Lin M.F."/>
            <person name="Parker B.J."/>
            <person name="Washietl S."/>
            <person name="Kheradpour P."/>
            <person name="Ernst J."/>
            <person name="Jordan G."/>
            <person name="Mauceli E."/>
            <person name="Ward L.D."/>
            <person name="Lowe C.B."/>
            <person name="Holloway A.K."/>
            <person name="Clamp M."/>
            <person name="Gnerre S."/>
            <person name="Alfoldi J."/>
            <person name="Beal K."/>
            <person name="Chang J."/>
            <person name="Clawson H."/>
            <person name="Cuff J."/>
            <person name="Di Palma F."/>
            <person name="Fitzgerald S."/>
            <person name="Flicek P."/>
            <person name="Guttman M."/>
            <person name="Hubisz M.J."/>
            <person name="Jaffe D.B."/>
            <person name="Jungreis I."/>
            <person name="Kent W.J."/>
            <person name="Kostka D."/>
            <person name="Lara M."/>
            <person name="Martins A.L."/>
            <person name="Massingham T."/>
            <person name="Moltke I."/>
            <person name="Raney B.J."/>
            <person name="Rasmussen M.D."/>
            <person name="Robinson J."/>
            <person name="Stark A."/>
            <person name="Vilella A.J."/>
            <person name="Wen J."/>
            <person name="Xie X."/>
            <person name="Zody M.C."/>
            <person name="Baldwin J."/>
            <person name="Bloom T."/>
            <person name="Chin C.W."/>
            <person name="Heiman D."/>
            <person name="Nicol R."/>
            <person name="Nusbaum C."/>
            <person name="Young S."/>
            <person name="Wilkinson J."/>
            <person name="Worley K.C."/>
            <person name="Kovar C.L."/>
            <person name="Muzny D.M."/>
            <person name="Gibbs R.A."/>
            <person name="Cree A."/>
            <person name="Dihn H.H."/>
            <person name="Fowler G."/>
            <person name="Jhangiani S."/>
            <person name="Joshi V."/>
            <person name="Lee S."/>
            <person name="Lewis L.R."/>
            <person name="Nazareth L.V."/>
            <person name="Okwuonu G."/>
            <person name="Santibanez J."/>
            <person name="Warren W.C."/>
            <person name="Mardis E.R."/>
            <person name="Weinstock G.M."/>
            <person name="Wilson R.K."/>
            <person name="Delehaunty K."/>
            <person name="Dooling D."/>
            <person name="Fronik C."/>
            <person name="Fulton L."/>
            <person name="Fulton B."/>
            <person name="Graves T."/>
            <person name="Minx P."/>
            <person name="Sodergren E."/>
            <person name="Birney E."/>
            <person name="Margulies E.H."/>
            <person name="Herrero J."/>
            <person name="Green E.D."/>
            <person name="Haussler D."/>
            <person name="Siepel A."/>
            <person name="Goldman N."/>
            <person name="Pollard K.S."/>
            <person name="Pedersen J.S."/>
            <person name="Lander E.S."/>
            <person name="Kellis M."/>
        </authorList>
    </citation>
    <scope>NUCLEOTIDE SEQUENCE [LARGE SCALE GENOMIC DNA]</scope>
    <source>
        <strain evidence="3 4">Thorbecke inbred</strain>
    </source>
</reference>
<dbReference type="InterPro" id="IPR051113">
    <property type="entry name" value="Integrator_subunit6"/>
</dbReference>
<dbReference type="GO" id="GO:0032039">
    <property type="term" value="C:integrator complex"/>
    <property type="evidence" value="ECO:0007669"/>
    <property type="project" value="TreeGrafter"/>
</dbReference>
<dbReference type="EMBL" id="AAGW02046848">
    <property type="status" value="NOT_ANNOTATED_CDS"/>
    <property type="molecule type" value="Genomic_DNA"/>
</dbReference>
<dbReference type="PANTHER" id="PTHR12957:SF36">
    <property type="entry name" value="SAGE1-LIKE PROTEIN-RELATED"/>
    <property type="match status" value="1"/>
</dbReference>
<dbReference type="FunCoup" id="G1TRA5">
    <property type="interactions" value="2"/>
</dbReference>
<evidence type="ECO:0000313" key="3">
    <source>
        <dbReference type="Ensembl" id="ENSOCUP00000019560.3"/>
    </source>
</evidence>
<feature type="region of interest" description="Disordered" evidence="1">
    <location>
        <begin position="1"/>
        <end position="117"/>
    </location>
</feature>
<dbReference type="Bgee" id="ENSOCUG00000027335">
    <property type="expression patterns" value="Expressed in testis"/>
</dbReference>
<name>G1TRA5_RABIT</name>
<dbReference type="GO" id="GO:0034472">
    <property type="term" value="P:snRNA 3'-end processing"/>
    <property type="evidence" value="ECO:0007669"/>
    <property type="project" value="TreeGrafter"/>
</dbReference>
<dbReference type="InterPro" id="IPR029307">
    <property type="entry name" value="INT_SG_DDX_CT_C"/>
</dbReference>
<evidence type="ECO:0000313" key="4">
    <source>
        <dbReference type="Proteomes" id="UP000001811"/>
    </source>
</evidence>
<dbReference type="STRING" id="9986.ENSOCUP00000019560"/>
<organism evidence="3 4">
    <name type="scientific">Oryctolagus cuniculus</name>
    <name type="common">Rabbit</name>
    <dbReference type="NCBI Taxonomy" id="9986"/>
    <lineage>
        <taxon>Eukaryota</taxon>
        <taxon>Metazoa</taxon>
        <taxon>Chordata</taxon>
        <taxon>Craniata</taxon>
        <taxon>Vertebrata</taxon>
        <taxon>Euteleostomi</taxon>
        <taxon>Mammalia</taxon>
        <taxon>Eutheria</taxon>
        <taxon>Euarchontoglires</taxon>
        <taxon>Glires</taxon>
        <taxon>Lagomorpha</taxon>
        <taxon>Leporidae</taxon>
        <taxon>Oryctolagus</taxon>
    </lineage>
</organism>
<sequence length="176" mass="19742">MSGEGNEFVAEPENKLKRPGEPQNATIVHDVHEEKMETLQPPDDSMSKSVPPELMGMAGDVFPPKPLQLDDITSSSQDEAMYKPDDDVPVGGIDTSNLSTDNPKVTEKPSLPKRPDNINDIKQQLMKEVRRFGRKYEKIFKLLEGVQGPPEVKKQLVEFTIKEAARWVEIGTVQFL</sequence>
<dbReference type="eggNOG" id="KOG3768">
    <property type="taxonomic scope" value="Eukaryota"/>
</dbReference>
<reference evidence="3" key="2">
    <citation type="submission" date="2025-08" db="UniProtKB">
        <authorList>
            <consortium name="Ensembl"/>
        </authorList>
    </citation>
    <scope>IDENTIFICATION</scope>
    <source>
        <strain evidence="3">Thorbecke</strain>
    </source>
</reference>